<dbReference type="PANTHER" id="PTHR16154">
    <property type="entry name" value="NEURABIN"/>
    <property type="match status" value="1"/>
</dbReference>
<dbReference type="GO" id="GO:0015629">
    <property type="term" value="C:actin cytoskeleton"/>
    <property type="evidence" value="ECO:0007669"/>
    <property type="project" value="TreeGrafter"/>
</dbReference>
<evidence type="ECO:0000256" key="2">
    <source>
        <dbReference type="ARBA" id="ARBA00022473"/>
    </source>
</evidence>
<dbReference type="GO" id="GO:0051015">
    <property type="term" value="F:actin filament binding"/>
    <property type="evidence" value="ECO:0007669"/>
    <property type="project" value="TreeGrafter"/>
</dbReference>
<keyword evidence="5" id="KW-0221">Differentiation</keyword>
<dbReference type="Proteomes" id="UP000054324">
    <property type="component" value="Unassembled WGS sequence"/>
</dbReference>
<dbReference type="InterPro" id="IPR001478">
    <property type="entry name" value="PDZ"/>
</dbReference>
<keyword evidence="9" id="KW-0009">Actin-binding</keyword>
<feature type="compositionally biased region" description="Polar residues" evidence="13">
    <location>
        <begin position="1332"/>
        <end position="1348"/>
    </location>
</feature>
<dbReference type="GO" id="GO:0014069">
    <property type="term" value="C:postsynaptic density"/>
    <property type="evidence" value="ECO:0007669"/>
    <property type="project" value="TreeGrafter"/>
</dbReference>
<feature type="region of interest" description="Disordered" evidence="13">
    <location>
        <begin position="1"/>
        <end position="29"/>
    </location>
</feature>
<keyword evidence="8 12" id="KW-0175">Coiled coil</keyword>
<proteinExistence type="predicted"/>
<protein>
    <recommendedName>
        <fullName evidence="14">PDZ domain-containing protein</fullName>
    </recommendedName>
</protein>
<feature type="coiled-coil region" evidence="12">
    <location>
        <begin position="1043"/>
        <end position="1070"/>
    </location>
</feature>
<evidence type="ECO:0000256" key="3">
    <source>
        <dbReference type="ARBA" id="ARBA00022490"/>
    </source>
</evidence>
<feature type="region of interest" description="Disordered" evidence="13">
    <location>
        <begin position="79"/>
        <end position="98"/>
    </location>
</feature>
<comment type="subcellular location">
    <subcellularLocation>
        <location evidence="1">Cytoplasm</location>
        <location evidence="1">Cytoskeleton</location>
    </subcellularLocation>
    <subcellularLocation>
        <location evidence="11">Synapse</location>
    </subcellularLocation>
</comment>
<dbReference type="GO" id="GO:0007015">
    <property type="term" value="P:actin filament organization"/>
    <property type="evidence" value="ECO:0007669"/>
    <property type="project" value="TreeGrafter"/>
</dbReference>
<feature type="compositionally biased region" description="Low complexity" evidence="13">
    <location>
        <begin position="1311"/>
        <end position="1325"/>
    </location>
</feature>
<evidence type="ECO:0000313" key="16">
    <source>
        <dbReference type="Proteomes" id="UP000054324"/>
    </source>
</evidence>
<keyword evidence="10" id="KW-0206">Cytoskeleton</keyword>
<dbReference type="KEGG" id="ovi:T265_08239"/>
<feature type="compositionally biased region" description="Basic and acidic residues" evidence="13">
    <location>
        <begin position="744"/>
        <end position="756"/>
    </location>
</feature>
<evidence type="ECO:0000256" key="6">
    <source>
        <dbReference type="ARBA" id="ARBA00022902"/>
    </source>
</evidence>
<feature type="compositionally biased region" description="Pro residues" evidence="13">
    <location>
        <begin position="160"/>
        <end position="173"/>
    </location>
</feature>
<dbReference type="GeneID" id="20322418"/>
<dbReference type="STRING" id="6198.A0A074ZA39"/>
<dbReference type="RefSeq" id="XP_009172250.1">
    <property type="nucleotide sequence ID" value="XM_009173986.1"/>
</dbReference>
<dbReference type="SMART" id="SM00228">
    <property type="entry name" value="PDZ"/>
    <property type="match status" value="1"/>
</dbReference>
<feature type="compositionally biased region" description="Polar residues" evidence="13">
    <location>
        <begin position="347"/>
        <end position="356"/>
    </location>
</feature>
<feature type="region of interest" description="Disordered" evidence="13">
    <location>
        <begin position="258"/>
        <end position="326"/>
    </location>
</feature>
<gene>
    <name evidence="15" type="ORF">T265_08239</name>
</gene>
<dbReference type="GO" id="GO:0019722">
    <property type="term" value="P:calcium-mediated signaling"/>
    <property type="evidence" value="ECO:0007669"/>
    <property type="project" value="TreeGrafter"/>
</dbReference>
<dbReference type="FunFam" id="2.30.42.10:FF:000010">
    <property type="entry name" value="Neurabin-1 isoform 1"/>
    <property type="match status" value="1"/>
</dbReference>
<feature type="region of interest" description="Disordered" evidence="13">
    <location>
        <begin position="545"/>
        <end position="575"/>
    </location>
</feature>
<accession>A0A074ZA39</accession>
<feature type="region of interest" description="Disordered" evidence="13">
    <location>
        <begin position="136"/>
        <end position="178"/>
    </location>
</feature>
<feature type="compositionally biased region" description="Polar residues" evidence="13">
    <location>
        <begin position="80"/>
        <end position="93"/>
    </location>
</feature>
<evidence type="ECO:0000256" key="7">
    <source>
        <dbReference type="ARBA" id="ARBA00023018"/>
    </source>
</evidence>
<evidence type="ECO:0000259" key="14">
    <source>
        <dbReference type="PROSITE" id="PS50106"/>
    </source>
</evidence>
<feature type="region of interest" description="Disordered" evidence="13">
    <location>
        <begin position="347"/>
        <end position="399"/>
    </location>
</feature>
<keyword evidence="7" id="KW-0770">Synapse</keyword>
<dbReference type="InterPro" id="IPR036034">
    <property type="entry name" value="PDZ_sf"/>
</dbReference>
<feature type="compositionally biased region" description="Polar residues" evidence="13">
    <location>
        <begin position="259"/>
        <end position="269"/>
    </location>
</feature>
<sequence length="1487" mass="161487">MFQTGIIRPIEEIDDPATPPMPTSDKQISDERLRFLRTLPGSPPLSTLRAHQANFAKAQTTGTKKKKAMTSADEFAGTDFHTSLPSNRLTASGSPPPFTWLCEESPSRKSVDWHTQHVAKPAQPMQCDQFIYRRLNKDPSLPNGISPTAPSRPSPLASDPSPPVPPTTPPKPSYLPLDITPPVNRHFLNSRYQPNFKSRLLFSKVATQASQQRKMVQRSPSDVTMTLPNNLLSTPQPTAFSKFKVSTELQKSIAIFESGHTSQPATQNGPAKPVRVTSKLPGKTNGALEARRNVFQPSTQTDTLQTSAQPQQRRGVSSVQQESSITISIPPRQSIPEIKAQATVVPNRNGSSQPALSLQIPPTGFPCGGSTPKSSPLSAGVSDSDQNETEYESVESYKPGLSLAGPGRLSSWQGTSELNRISPSVPETESMQDFIVQSNAFRTSPNYILEAAHLDHAMPTLQHAETIAVTTPDEDEDSDGAMERPSCPVPNLPVPANLKIVAVDSEGVHILEDGNFVYAVPGLPGYIESSPEESNVVQLRSCKVPNNRSNDAAGEHLQNHSPEGNGSLLPDSSHDSFSKRVRFSGDPILIFSTYSTSEYDRRNDEVDPLAASAEYELEKHLEEMDLFNVDLQKSAQGLGISILGLGVDNVGGEQKLGIFIKALTPGGAAEANGKIMVYDQIVEVDGISLVGVSQQFAAQTLRSTKDVVHFVLAREKDPANSRIAQLLAEQEQDEVERAPNPVERSPDQREEPKVQEERTIGRFIAGERFAFDTEASSGQMTRFRANLTAMCWRTLDDICRMRPSRYLLYSSAKKFWLFSVEFRPYSRPLLLEGEMTQWLEREFTDRKVRGSNPTSVSRLPLPGLGQLDGIPALVLPSCDVAARHQKSFTAEGLCHLYFELPRDDSLEALHKMLSEAQNAFRHSETPLSDDEVTDLSAVGPDASLRETEQSVDAFPQTVGTTSPVTDVDRSGLSDSPGPRSALKGTATAASTKRRQDALQQLIRSAEERAQSESGEVRLPPLIPGVDKLNWILANDLYDCHAQLLKTQSQLQLLEQRLATQEAAAEEAIERLCLQCRHVELRLNETHSRLNEYLQAHQEGRLLFTDITESPQTASNGHSPNVASPSKTVLKADDADSSLPSNNATLKTAAGLVHSKPELGGGVEDAGEQATQDDIAQAAVTTGEATTWLQKQVQDRARLISSGGLSNRRPRTRVVINPPPTLLTETSVSAATSSSDVTYVQSVTQHLLFPVPTGGQSASPVASPASSSNVEVDVRGAVTVGDEIPRLVLAFETSPNGHYSFLFRLAGDVASTMDDPSKSPDTTPSSAIRTPRLNDSSHSSPAVSSTMGTPDSAASRVSSHKAMGIQLPGLSPAVSPLQRVSAELNPRRLLWPLLASYSFIHSFSQNAPGDPTASSFPHARPTCKGQPWFETVGPRLFQGSATIPGFQSFICRLPCAVCDHSSRTMTMSPSNKQFVLLSPFGLFFILVP</sequence>
<feature type="compositionally biased region" description="Polar residues" evidence="13">
    <location>
        <begin position="371"/>
        <end position="384"/>
    </location>
</feature>
<evidence type="ECO:0000313" key="15">
    <source>
        <dbReference type="EMBL" id="KER23993.1"/>
    </source>
</evidence>
<name>A0A074ZA39_OPIVI</name>
<dbReference type="GO" id="GO:0031175">
    <property type="term" value="P:neuron projection development"/>
    <property type="evidence" value="ECO:0007669"/>
    <property type="project" value="TreeGrafter"/>
</dbReference>
<organism evidence="15 16">
    <name type="scientific">Opisthorchis viverrini</name>
    <name type="common">Southeast Asian liver fluke</name>
    <dbReference type="NCBI Taxonomy" id="6198"/>
    <lineage>
        <taxon>Eukaryota</taxon>
        <taxon>Metazoa</taxon>
        <taxon>Spiralia</taxon>
        <taxon>Lophotrochozoa</taxon>
        <taxon>Platyhelminthes</taxon>
        <taxon>Trematoda</taxon>
        <taxon>Digenea</taxon>
        <taxon>Opisthorchiida</taxon>
        <taxon>Opisthorchiata</taxon>
        <taxon>Opisthorchiidae</taxon>
        <taxon>Opisthorchis</taxon>
    </lineage>
</organism>
<feature type="region of interest" description="Disordered" evidence="13">
    <location>
        <begin position="1311"/>
        <end position="1359"/>
    </location>
</feature>
<keyword evidence="2" id="KW-0217">Developmental protein</keyword>
<dbReference type="Pfam" id="PF17817">
    <property type="entry name" value="PDZ_5"/>
    <property type="match status" value="1"/>
</dbReference>
<keyword evidence="6" id="KW-0524">Neurogenesis</keyword>
<dbReference type="EMBL" id="KL596827">
    <property type="protein sequence ID" value="KER23993.1"/>
    <property type="molecule type" value="Genomic_DNA"/>
</dbReference>
<keyword evidence="16" id="KW-1185">Reference proteome</keyword>
<evidence type="ECO:0000256" key="11">
    <source>
        <dbReference type="ARBA" id="ARBA00034103"/>
    </source>
</evidence>
<reference evidence="15 16" key="1">
    <citation type="submission" date="2013-11" db="EMBL/GenBank/DDBJ databases">
        <title>Opisthorchis viverrini - life in the bile duct.</title>
        <authorList>
            <person name="Young N.D."/>
            <person name="Nagarajan N."/>
            <person name="Lin S.J."/>
            <person name="Korhonen P.K."/>
            <person name="Jex A.R."/>
            <person name="Hall R.S."/>
            <person name="Safavi-Hemami H."/>
            <person name="Kaewkong W."/>
            <person name="Bertrand D."/>
            <person name="Gao S."/>
            <person name="Seet Q."/>
            <person name="Wongkham S."/>
            <person name="Teh B.T."/>
            <person name="Wongkham C."/>
            <person name="Intapan P.M."/>
            <person name="Maleewong W."/>
            <person name="Yang X."/>
            <person name="Hu M."/>
            <person name="Wang Z."/>
            <person name="Hofmann A."/>
            <person name="Sternberg P.W."/>
            <person name="Tan P."/>
            <person name="Wang J."/>
            <person name="Gasser R.B."/>
        </authorList>
    </citation>
    <scope>NUCLEOTIDE SEQUENCE [LARGE SCALE GENOMIC DNA]</scope>
</reference>
<feature type="compositionally biased region" description="Polar residues" evidence="13">
    <location>
        <begin position="295"/>
        <end position="326"/>
    </location>
</feature>
<dbReference type="CTD" id="20322418"/>
<feature type="domain" description="PDZ" evidence="14">
    <location>
        <begin position="628"/>
        <end position="716"/>
    </location>
</feature>
<evidence type="ECO:0000256" key="13">
    <source>
        <dbReference type="SAM" id="MobiDB-lite"/>
    </source>
</evidence>
<keyword evidence="3" id="KW-0963">Cytoplasm</keyword>
<feature type="compositionally biased region" description="Polar residues" evidence="13">
    <location>
        <begin position="1109"/>
        <end position="1126"/>
    </location>
</feature>
<feature type="region of interest" description="Disordered" evidence="13">
    <location>
        <begin position="728"/>
        <end position="756"/>
    </location>
</feature>
<evidence type="ECO:0000256" key="5">
    <source>
        <dbReference type="ARBA" id="ARBA00022782"/>
    </source>
</evidence>
<dbReference type="GO" id="GO:0005737">
    <property type="term" value="C:cytoplasm"/>
    <property type="evidence" value="ECO:0007669"/>
    <property type="project" value="TreeGrafter"/>
</dbReference>
<dbReference type="InterPro" id="IPR040645">
    <property type="entry name" value="Neurabin-1/2_PDZ"/>
</dbReference>
<dbReference type="GO" id="GO:0030425">
    <property type="term" value="C:dendrite"/>
    <property type="evidence" value="ECO:0007669"/>
    <property type="project" value="TreeGrafter"/>
</dbReference>
<evidence type="ECO:0000256" key="4">
    <source>
        <dbReference type="ARBA" id="ARBA00022553"/>
    </source>
</evidence>
<dbReference type="OrthoDB" id="62701at2759"/>
<dbReference type="PROSITE" id="PS50106">
    <property type="entry name" value="PDZ"/>
    <property type="match status" value="1"/>
</dbReference>
<evidence type="ECO:0000256" key="9">
    <source>
        <dbReference type="ARBA" id="ARBA00023203"/>
    </source>
</evidence>
<feature type="region of interest" description="Disordered" evidence="13">
    <location>
        <begin position="1109"/>
        <end position="1142"/>
    </location>
</feature>
<evidence type="ECO:0000256" key="10">
    <source>
        <dbReference type="ARBA" id="ARBA00023212"/>
    </source>
</evidence>
<evidence type="ECO:0000256" key="12">
    <source>
        <dbReference type="SAM" id="Coils"/>
    </source>
</evidence>
<feature type="region of interest" description="Disordered" evidence="13">
    <location>
        <begin position="945"/>
        <end position="990"/>
    </location>
</feature>
<dbReference type="Gene3D" id="2.30.42.10">
    <property type="match status" value="1"/>
</dbReference>
<keyword evidence="4" id="KW-0597">Phosphoprotein</keyword>
<evidence type="ECO:0000256" key="1">
    <source>
        <dbReference type="ARBA" id="ARBA00004245"/>
    </source>
</evidence>
<dbReference type="PANTHER" id="PTHR16154:SF6">
    <property type="entry name" value="SPINOPHILIN, ISOFORM J"/>
    <property type="match status" value="1"/>
</dbReference>
<evidence type="ECO:0000256" key="8">
    <source>
        <dbReference type="ARBA" id="ARBA00023054"/>
    </source>
</evidence>
<dbReference type="Pfam" id="PF00595">
    <property type="entry name" value="PDZ"/>
    <property type="match status" value="1"/>
</dbReference>
<dbReference type="SUPFAM" id="SSF50156">
    <property type="entry name" value="PDZ domain-like"/>
    <property type="match status" value="1"/>
</dbReference>
<dbReference type="InterPro" id="IPR043446">
    <property type="entry name" value="Neurabin-like"/>
</dbReference>